<reference evidence="2" key="1">
    <citation type="submission" date="2022-08" db="UniProtKB">
        <authorList>
            <consortium name="EnsemblMetazoa"/>
        </authorList>
    </citation>
    <scope>IDENTIFICATION</scope>
    <source>
        <strain evidence="2">05x7-T-G4-1.051#20</strain>
    </source>
</reference>
<dbReference type="InterPro" id="IPR016064">
    <property type="entry name" value="NAD/diacylglycerol_kinase_sf"/>
</dbReference>
<evidence type="ECO:0000313" key="3">
    <source>
        <dbReference type="Proteomes" id="UP000005408"/>
    </source>
</evidence>
<evidence type="ECO:0000313" key="2">
    <source>
        <dbReference type="EnsemblMetazoa" id="G12786.1:cds"/>
    </source>
</evidence>
<dbReference type="EnsemblMetazoa" id="G12786.1">
    <property type="protein sequence ID" value="G12786.1:cds"/>
    <property type="gene ID" value="G12786"/>
</dbReference>
<dbReference type="Pfam" id="PF00781">
    <property type="entry name" value="DAGK_cat"/>
    <property type="match status" value="1"/>
</dbReference>
<dbReference type="PROSITE" id="PS50146">
    <property type="entry name" value="DAGK"/>
    <property type="match status" value="1"/>
</dbReference>
<dbReference type="InterPro" id="IPR017438">
    <property type="entry name" value="ATP-NAD_kinase_N"/>
</dbReference>
<keyword evidence="3" id="KW-1185">Reference proteome</keyword>
<name>A0A8W8I7W5_MAGGI</name>
<dbReference type="AlphaFoldDB" id="A0A8W8I7W5"/>
<feature type="domain" description="DAGKc" evidence="1">
    <location>
        <begin position="1"/>
        <end position="93"/>
    </location>
</feature>
<accession>A0A8W8I7W5</accession>
<protein>
    <recommendedName>
        <fullName evidence="1">DAGKc domain-containing protein</fullName>
    </recommendedName>
</protein>
<evidence type="ECO:0000259" key="1">
    <source>
        <dbReference type="PROSITE" id="PS50146"/>
    </source>
</evidence>
<sequence length="93" mass="10241">MPVFEFCEVQSKVIVIKQKISLCLRVVAVGGDGIYNEVVSGLTVRELRDHGQDPDNPEYKLSQLNLPIGFIPAVSGKYTAWYRNGTECPVTAA</sequence>
<dbReference type="Gene3D" id="3.40.50.10330">
    <property type="entry name" value="Probable inorganic polyphosphate/atp-NAD kinase, domain 1"/>
    <property type="match status" value="1"/>
</dbReference>
<dbReference type="SUPFAM" id="SSF111331">
    <property type="entry name" value="NAD kinase/diacylglycerol kinase-like"/>
    <property type="match status" value="1"/>
</dbReference>
<dbReference type="GO" id="GO:0016301">
    <property type="term" value="F:kinase activity"/>
    <property type="evidence" value="ECO:0007669"/>
    <property type="project" value="InterPro"/>
</dbReference>
<dbReference type="Proteomes" id="UP000005408">
    <property type="component" value="Unassembled WGS sequence"/>
</dbReference>
<organism evidence="2 3">
    <name type="scientific">Magallana gigas</name>
    <name type="common">Pacific oyster</name>
    <name type="synonym">Crassostrea gigas</name>
    <dbReference type="NCBI Taxonomy" id="29159"/>
    <lineage>
        <taxon>Eukaryota</taxon>
        <taxon>Metazoa</taxon>
        <taxon>Spiralia</taxon>
        <taxon>Lophotrochozoa</taxon>
        <taxon>Mollusca</taxon>
        <taxon>Bivalvia</taxon>
        <taxon>Autobranchia</taxon>
        <taxon>Pteriomorphia</taxon>
        <taxon>Ostreida</taxon>
        <taxon>Ostreoidea</taxon>
        <taxon>Ostreidae</taxon>
        <taxon>Magallana</taxon>
    </lineage>
</organism>
<dbReference type="InterPro" id="IPR001206">
    <property type="entry name" value="Diacylglycerol_kinase_cat_dom"/>
</dbReference>
<proteinExistence type="predicted"/>